<gene>
    <name evidence="1" type="ORF">CROST_042850</name>
</gene>
<dbReference type="AlphaFoldDB" id="A0A1S8LPF9"/>
<dbReference type="Proteomes" id="UP000190951">
    <property type="component" value="Chromosome"/>
</dbReference>
<dbReference type="KEGG" id="crw:CROST_042850"/>
<evidence type="ECO:0000313" key="2">
    <source>
        <dbReference type="Proteomes" id="UP000190951"/>
    </source>
</evidence>
<protein>
    <submittedName>
        <fullName evidence="1">Uncharacterized protein</fullName>
    </submittedName>
</protein>
<dbReference type="InterPro" id="IPR016630">
    <property type="entry name" value="UCP015278"/>
</dbReference>
<reference evidence="1 2" key="1">
    <citation type="submission" date="2022-04" db="EMBL/GenBank/DDBJ databases">
        <title>Genome sequence of C. roseum typestrain.</title>
        <authorList>
            <person name="Poehlein A."/>
            <person name="Schoch T."/>
            <person name="Duerre P."/>
            <person name="Daniel R."/>
        </authorList>
    </citation>
    <scope>NUCLEOTIDE SEQUENCE [LARGE SCALE GENOMIC DNA]</scope>
    <source>
        <strain evidence="1 2">DSM 7320</strain>
    </source>
</reference>
<organism evidence="1 2">
    <name type="scientific">Clostridium felsineum</name>
    <dbReference type="NCBI Taxonomy" id="36839"/>
    <lineage>
        <taxon>Bacteria</taxon>
        <taxon>Bacillati</taxon>
        <taxon>Bacillota</taxon>
        <taxon>Clostridia</taxon>
        <taxon>Eubacteriales</taxon>
        <taxon>Clostridiaceae</taxon>
        <taxon>Clostridium</taxon>
    </lineage>
</organism>
<name>A0A1S8LPF9_9CLOT</name>
<dbReference type="EMBL" id="CP096983">
    <property type="protein sequence ID" value="URZ13519.1"/>
    <property type="molecule type" value="Genomic_DNA"/>
</dbReference>
<dbReference type="Pfam" id="PF10004">
    <property type="entry name" value="DUF2247"/>
    <property type="match status" value="1"/>
</dbReference>
<dbReference type="STRING" id="84029.CROST_01580"/>
<sequence>MLTKIKQLKPNWITILIGWKGPGKYSRQLTPKNIIEFATELVTNEDNQPESVWILAGTSENDVTEVENLVKQLAQCETVDRGTELRKWRVILVEDALNNLSDDPLYGLIGLTEVWGNFDYPTDSPHFVQGVNNSLSPQEYYTQDNYNHIIKLHREWIENEFKILRSI</sequence>
<keyword evidence="2" id="KW-1185">Reference proteome</keyword>
<dbReference type="RefSeq" id="WP_077836224.1">
    <property type="nucleotide sequence ID" value="NZ_CP096983.1"/>
</dbReference>
<accession>A0A1S8LPF9</accession>
<evidence type="ECO:0000313" key="1">
    <source>
        <dbReference type="EMBL" id="URZ13519.1"/>
    </source>
</evidence>
<proteinExistence type="predicted"/>